<dbReference type="AlphaFoldDB" id="A0A9Q8T2F3"/>
<sequence length="115" mass="12982">MAHKSGRGKPPFGSSKIIPAGLSLIGMQTGTQSMTPPRPADPHTIWLATTFGKVMRYPWSSRGRQEQLACYVRSALSRQKVCCRYLGQDIEVELSIASRTLKQYLIIQYRLVRRT</sequence>
<accession>A0A9Q8T2F3</accession>
<keyword evidence="2" id="KW-1185">Reference proteome</keyword>
<name>A0A9Q8T2F3_9PEZI</name>
<dbReference type="RefSeq" id="XP_049149386.1">
    <property type="nucleotide sequence ID" value="XM_049292240.1"/>
</dbReference>
<reference evidence="1" key="1">
    <citation type="journal article" date="2021" name="Mol. Plant Microbe Interact.">
        <title>Complete Genome Sequence of the Plant-Pathogenic Fungus Colletotrichum lupini.</title>
        <authorList>
            <person name="Baroncelli R."/>
            <person name="Pensec F."/>
            <person name="Da Lio D."/>
            <person name="Boufleur T."/>
            <person name="Vicente I."/>
            <person name="Sarrocco S."/>
            <person name="Picot A."/>
            <person name="Baraldi E."/>
            <person name="Sukno S."/>
            <person name="Thon M."/>
            <person name="Le Floch G."/>
        </authorList>
    </citation>
    <scope>NUCLEOTIDE SEQUENCE</scope>
    <source>
        <strain evidence="1">IMI 504893</strain>
    </source>
</reference>
<dbReference type="GeneID" id="73347250"/>
<evidence type="ECO:0000313" key="2">
    <source>
        <dbReference type="Proteomes" id="UP000830671"/>
    </source>
</evidence>
<protein>
    <submittedName>
        <fullName evidence="1">Uncharacterized protein</fullName>
    </submittedName>
</protein>
<dbReference type="EMBL" id="CP019479">
    <property type="protein sequence ID" value="UQC87780.1"/>
    <property type="molecule type" value="Genomic_DNA"/>
</dbReference>
<dbReference type="KEGG" id="clup:CLUP02_13299"/>
<gene>
    <name evidence="1" type="ORF">CLUP02_13299</name>
</gene>
<dbReference type="Proteomes" id="UP000830671">
    <property type="component" value="Chromosome 7"/>
</dbReference>
<proteinExistence type="predicted"/>
<evidence type="ECO:0000313" key="1">
    <source>
        <dbReference type="EMBL" id="UQC87780.1"/>
    </source>
</evidence>
<organism evidence="1 2">
    <name type="scientific">Colletotrichum lupini</name>
    <dbReference type="NCBI Taxonomy" id="145971"/>
    <lineage>
        <taxon>Eukaryota</taxon>
        <taxon>Fungi</taxon>
        <taxon>Dikarya</taxon>
        <taxon>Ascomycota</taxon>
        <taxon>Pezizomycotina</taxon>
        <taxon>Sordariomycetes</taxon>
        <taxon>Hypocreomycetidae</taxon>
        <taxon>Glomerellales</taxon>
        <taxon>Glomerellaceae</taxon>
        <taxon>Colletotrichum</taxon>
        <taxon>Colletotrichum acutatum species complex</taxon>
    </lineage>
</organism>